<evidence type="ECO:0000313" key="2">
    <source>
        <dbReference type="EMBL" id="KAB8170793.1"/>
    </source>
</evidence>
<dbReference type="RefSeq" id="WP_139665481.1">
    <property type="nucleotide sequence ID" value="NZ_VDLY02000001.1"/>
</dbReference>
<dbReference type="AlphaFoldDB" id="A0A5N6ARR5"/>
<sequence>MADFRGMLCWDPAVAAATINTEAVSPSRAVFLATHTRLRIKRAKISSKDGLDLEDVTITEDDVLKEFLSLNPDSGALLLPVVGDSGSGKSHLVRWVREMLTHPDRETEKLKVIYLEKSKTSLRSVIKTLASDARSIDLAQLIEDIDKFTEDIDEKSLARRILNELSEALEATPPGAESRPYARMLVGSGKLAAFLLDPHVREELLAEGKFVPELARRLINNRRVGEQDRPERFAISDLPLEFEDHQKVSGMAKMMLGMISTQGALQAVAVELLNSHLEDAVKRAFNLGAGRLLDAMREVREEYHRQGKEIVLLIEDFALIQGVQRDLLDAVVEAANREGATSLAPIRTLMAVTPGYFDTLPDTVLTRLQAGSGFVYHLDVPFSPKETGEEEITKFVGRYLNAGRVGREALENAVSEVPNKCSSCPLESECHEAFGSTEDGYGLYPFNASALVRAVHSTSPKDKPWSFVPRVVLGGVVREVLEEHAGDIRQGTFPSPRFRQSFRPAEVDEPLSREVRNLVEENDPDPVSRERRNLVLEFWGDSPARADDIHPIVLEAFSLERLVGDDREGPSPVSPPPAAPLSQPPTNSPAQAPSATPPQREVPAQTAKMLAAVDQWLTREGILDTNTANRIRGIVWTAVVERYQWTAPLMRQQPITEVIKKAWPTKATAVSIEGAKENLPGVEDAPITFSRSPGNSWFFDSLIRADEKLTPRSVDIRRLATLAEKHSTVLTTRLQTYMEIHDKELVVGLRASLLGAALAGKAWPGMSKPLLVAIALDDGREWRREDDALRTEKWLDLLDRHLNGRPALVARIRQAVGVAQGIGAVTMIDGARLLPLLDRASSSWSWDVGGRPAPSWVRPAIPVGFASWHTLIDAQLARLDALLTETRAHHPSGSNGNATMSALREALPMAAASGLPLSYDEKQQLDGLLQECEDADWSSLTALERDLSRANNEELNDVARLNARLVAAAKDRGGSLDAIRRLLVASANWLDAALASAESRSSTPAANSAVEEVRLIRKEWKELVASWADQTDVADKNEETGDR</sequence>
<feature type="compositionally biased region" description="Pro residues" evidence="1">
    <location>
        <begin position="572"/>
        <end position="587"/>
    </location>
</feature>
<organism evidence="2 3">
    <name type="scientific">Streptomyces mimosae</name>
    <dbReference type="NCBI Taxonomy" id="2586635"/>
    <lineage>
        <taxon>Bacteria</taxon>
        <taxon>Bacillati</taxon>
        <taxon>Actinomycetota</taxon>
        <taxon>Actinomycetes</taxon>
        <taxon>Kitasatosporales</taxon>
        <taxon>Streptomycetaceae</taxon>
        <taxon>Streptomyces</taxon>
    </lineage>
</organism>
<name>A0A5N6ARR5_9ACTN</name>
<dbReference type="NCBIfam" id="NF041065">
    <property type="entry name" value="DpdH"/>
    <property type="match status" value="1"/>
</dbReference>
<proteinExistence type="predicted"/>
<dbReference type="InterPro" id="IPR027417">
    <property type="entry name" value="P-loop_NTPase"/>
</dbReference>
<dbReference type="SUPFAM" id="SSF52540">
    <property type="entry name" value="P-loop containing nucleoside triphosphate hydrolases"/>
    <property type="match status" value="2"/>
</dbReference>
<dbReference type="OrthoDB" id="6400788at2"/>
<comment type="caution">
    <text evidence="2">The sequence shown here is derived from an EMBL/GenBank/DDBJ whole genome shotgun (WGS) entry which is preliminary data.</text>
</comment>
<keyword evidence="3" id="KW-1185">Reference proteome</keyword>
<dbReference type="Proteomes" id="UP000314251">
    <property type="component" value="Unassembled WGS sequence"/>
</dbReference>
<gene>
    <name evidence="2" type="ORF">FH607_000040</name>
</gene>
<reference evidence="2" key="1">
    <citation type="submission" date="2019-10" db="EMBL/GenBank/DDBJ databases">
        <title>Nonomuraea sp. nov., isolated from Phyllanthus amarus.</title>
        <authorList>
            <person name="Klykleung N."/>
            <person name="Tanasupawat S."/>
        </authorList>
    </citation>
    <scope>NUCLEOTIDE SEQUENCE [LARGE SCALE GENOMIC DNA]</scope>
    <source>
        <strain evidence="2">3MP-10</strain>
    </source>
</reference>
<feature type="compositionally biased region" description="Low complexity" evidence="1">
    <location>
        <begin position="588"/>
        <end position="599"/>
    </location>
</feature>
<protein>
    <submittedName>
        <fullName evidence="2">ATP-binding protein</fullName>
    </submittedName>
</protein>
<evidence type="ECO:0000256" key="1">
    <source>
        <dbReference type="SAM" id="MobiDB-lite"/>
    </source>
</evidence>
<feature type="region of interest" description="Disordered" evidence="1">
    <location>
        <begin position="564"/>
        <end position="604"/>
    </location>
</feature>
<evidence type="ECO:0000313" key="3">
    <source>
        <dbReference type="Proteomes" id="UP000314251"/>
    </source>
</evidence>
<accession>A0A5N6ARR5</accession>
<dbReference type="EMBL" id="VDLY02000001">
    <property type="protein sequence ID" value="KAB8170793.1"/>
    <property type="molecule type" value="Genomic_DNA"/>
</dbReference>
<keyword evidence="2" id="KW-0547">Nucleotide-binding</keyword>
<dbReference type="GO" id="GO:0005524">
    <property type="term" value="F:ATP binding"/>
    <property type="evidence" value="ECO:0007669"/>
    <property type="project" value="UniProtKB-KW"/>
</dbReference>
<keyword evidence="2" id="KW-0067">ATP-binding</keyword>